<reference evidence="1" key="1">
    <citation type="submission" date="2022-08" db="EMBL/GenBank/DDBJ databases">
        <title>Genome Sequence of Pycnoporus sanguineus.</title>
        <authorList>
            <person name="Buettner E."/>
        </authorList>
    </citation>
    <scope>NUCLEOTIDE SEQUENCE</scope>
    <source>
        <strain evidence="1">CG-C14</strain>
    </source>
</reference>
<gene>
    <name evidence="1" type="ORF">NUW54_g1439</name>
</gene>
<evidence type="ECO:0000313" key="1">
    <source>
        <dbReference type="EMBL" id="KAJ3013948.1"/>
    </source>
</evidence>
<proteinExistence type="predicted"/>
<keyword evidence="2" id="KW-1185">Reference proteome</keyword>
<sequence>MLESSSRPATVKHSAYCLRAIAMNDAGEKDIYKNNLLEVMVLAKSAWEEVAGSTISNCWRQAFAPDNNTSPSLSALQDPTAWHIVEDFAAGILPSIPDWEVKLNAHLGNHFSPADWKGALDAICAADDDDSAAPSTSEPDLRKTEEDLMEQVDTLRQHTCACSTLATPEDLLNAVEETKIAREQPDIEVESNKEVNEDEEPQLPEITISEGINLCQMMESLCLQYLGQDSDVFKLQESINILLYRKPIWEAATCYLAKSSCKEAPKMCQFCMTYDDEKGQEEQCLPTRKAEEEPSQEDEEVGEHAGLEAVIEGGEEEEEEEEEEEKKEEKEDAQDE</sequence>
<dbReference type="EMBL" id="JANSHE010000238">
    <property type="protein sequence ID" value="KAJ3013948.1"/>
    <property type="molecule type" value="Genomic_DNA"/>
</dbReference>
<evidence type="ECO:0000313" key="2">
    <source>
        <dbReference type="Proteomes" id="UP001144978"/>
    </source>
</evidence>
<name>A0ACC1Q7T4_9APHY</name>
<accession>A0ACC1Q7T4</accession>
<comment type="caution">
    <text evidence="1">The sequence shown here is derived from an EMBL/GenBank/DDBJ whole genome shotgun (WGS) entry which is preliminary data.</text>
</comment>
<dbReference type="Proteomes" id="UP001144978">
    <property type="component" value="Unassembled WGS sequence"/>
</dbReference>
<organism evidence="1 2">
    <name type="scientific">Trametes sanguinea</name>
    <dbReference type="NCBI Taxonomy" id="158606"/>
    <lineage>
        <taxon>Eukaryota</taxon>
        <taxon>Fungi</taxon>
        <taxon>Dikarya</taxon>
        <taxon>Basidiomycota</taxon>
        <taxon>Agaricomycotina</taxon>
        <taxon>Agaricomycetes</taxon>
        <taxon>Polyporales</taxon>
        <taxon>Polyporaceae</taxon>
        <taxon>Trametes</taxon>
    </lineage>
</organism>
<protein>
    <submittedName>
        <fullName evidence="1">Uncharacterized protein</fullName>
    </submittedName>
</protein>